<keyword evidence="8" id="KW-1185">Reference proteome</keyword>
<keyword evidence="3" id="KW-0378">Hydrolase</keyword>
<protein>
    <submittedName>
        <fullName evidence="7">Sentrin specific protease</fullName>
    </submittedName>
</protein>
<evidence type="ECO:0000256" key="1">
    <source>
        <dbReference type="ARBA" id="ARBA00005234"/>
    </source>
</evidence>
<dbReference type="GO" id="GO:0016926">
    <property type="term" value="P:protein desumoylation"/>
    <property type="evidence" value="ECO:0007669"/>
    <property type="project" value="TreeGrafter"/>
</dbReference>
<dbReference type="Pfam" id="PF02902">
    <property type="entry name" value="Peptidase_C48"/>
    <property type="match status" value="1"/>
</dbReference>
<dbReference type="FunFam" id="3.40.395.10:FF:000001">
    <property type="entry name" value="Sentrin-specific protease 1"/>
    <property type="match status" value="1"/>
</dbReference>
<dbReference type="PANTHER" id="PTHR12606:SF11">
    <property type="entry name" value="SENTRIN-SPECIFIC PROTEASE 2"/>
    <property type="match status" value="1"/>
</dbReference>
<proteinExistence type="inferred from homology"/>
<dbReference type="PANTHER" id="PTHR12606">
    <property type="entry name" value="SENTRIN/SUMO-SPECIFIC PROTEASE"/>
    <property type="match status" value="1"/>
</dbReference>
<evidence type="ECO:0000256" key="5">
    <source>
        <dbReference type="SAM" id="MobiDB-lite"/>
    </source>
</evidence>
<feature type="compositionally biased region" description="Polar residues" evidence="5">
    <location>
        <begin position="156"/>
        <end position="170"/>
    </location>
</feature>
<feature type="compositionally biased region" description="Basic and acidic residues" evidence="5">
    <location>
        <begin position="1"/>
        <end position="15"/>
    </location>
</feature>
<dbReference type="InterPro" id="IPR038765">
    <property type="entry name" value="Papain-like_cys_pep_sf"/>
</dbReference>
<dbReference type="GO" id="GO:0080090">
    <property type="term" value="P:regulation of primary metabolic process"/>
    <property type="evidence" value="ECO:0007669"/>
    <property type="project" value="UniProtKB-ARBA"/>
</dbReference>
<dbReference type="GO" id="GO:0060255">
    <property type="term" value="P:regulation of macromolecule metabolic process"/>
    <property type="evidence" value="ECO:0007669"/>
    <property type="project" value="UniProtKB-ARBA"/>
</dbReference>
<dbReference type="STRING" id="6211.A0A0S4MJM7"/>
<accession>A0A0S4MJM7</accession>
<reference evidence="7" key="2">
    <citation type="submission" date="2015-11" db="EMBL/GenBank/DDBJ databases">
        <authorList>
            <person name="Zhang Y."/>
            <person name="Guo Z."/>
        </authorList>
    </citation>
    <scope>NUCLEOTIDE SEQUENCE</scope>
</reference>
<organism evidence="7 8">
    <name type="scientific">Echinococcus multilocularis</name>
    <name type="common">Fox tapeworm</name>
    <dbReference type="NCBI Taxonomy" id="6211"/>
    <lineage>
        <taxon>Eukaryota</taxon>
        <taxon>Metazoa</taxon>
        <taxon>Spiralia</taxon>
        <taxon>Lophotrochozoa</taxon>
        <taxon>Platyhelminthes</taxon>
        <taxon>Cestoda</taxon>
        <taxon>Eucestoda</taxon>
        <taxon>Cyclophyllidea</taxon>
        <taxon>Taeniidae</taxon>
        <taxon>Echinococcus</taxon>
    </lineage>
</organism>
<dbReference type="GO" id="GO:0016929">
    <property type="term" value="F:deSUMOylase activity"/>
    <property type="evidence" value="ECO:0007669"/>
    <property type="project" value="TreeGrafter"/>
</dbReference>
<keyword evidence="2 7" id="KW-0645">Protease</keyword>
<dbReference type="GO" id="GO:0005634">
    <property type="term" value="C:nucleus"/>
    <property type="evidence" value="ECO:0007669"/>
    <property type="project" value="TreeGrafter"/>
</dbReference>
<dbReference type="OrthoDB" id="1939479at2759"/>
<dbReference type="EMBL" id="LN902020">
    <property type="protein sequence ID" value="CUT98457.1"/>
    <property type="molecule type" value="Genomic_DNA"/>
</dbReference>
<dbReference type="GO" id="GO:0006508">
    <property type="term" value="P:proteolysis"/>
    <property type="evidence" value="ECO:0007669"/>
    <property type="project" value="UniProtKB-KW"/>
</dbReference>
<name>A0A0S4MJM7_ECHMU</name>
<feature type="region of interest" description="Disordered" evidence="5">
    <location>
        <begin position="156"/>
        <end position="193"/>
    </location>
</feature>
<evidence type="ECO:0000256" key="4">
    <source>
        <dbReference type="ARBA" id="ARBA00022807"/>
    </source>
</evidence>
<evidence type="ECO:0000259" key="6">
    <source>
        <dbReference type="PROSITE" id="PS50600"/>
    </source>
</evidence>
<dbReference type="InterPro" id="IPR003653">
    <property type="entry name" value="Peptidase_C48_C"/>
</dbReference>
<dbReference type="PROSITE" id="PS50600">
    <property type="entry name" value="ULP_PROTEASE"/>
    <property type="match status" value="1"/>
</dbReference>
<keyword evidence="4" id="KW-0788">Thiol protease</keyword>
<dbReference type="Gene3D" id="3.40.395.10">
    <property type="entry name" value="Adenoviral Proteinase, Chain A"/>
    <property type="match status" value="1"/>
</dbReference>
<dbReference type="AlphaFoldDB" id="A0A0S4MJM7"/>
<feature type="region of interest" description="Disordered" evidence="5">
    <location>
        <begin position="71"/>
        <end position="93"/>
    </location>
</feature>
<dbReference type="Proteomes" id="UP000017246">
    <property type="component" value="Unassembled WGS sequence"/>
</dbReference>
<sequence>MSPEQPEKGQKRKCQEEEEDDVWSEEPVQSWKKLKQEQHEIELGDEEPDKSRIWTPQEKVLLQLMAPECAKGPEEEAVTEESVGGGQGLKPPHINREEEVQKHHHEKCPGLLELLQPDVPVSSGPHSTHTSTMDTSKTIKGCAEGQNHELETPQICTDSVSNGMPNSKVSTPEVKKKALEDQEKGRGLDRGPDVTVDMEKEISSALGPGSKDEILSSAFKLQMTRGDLWTLRNTQWLNDKVINFYMNLLMERNQSQGYPALHAFNTFFYTKLKSGGYRSVRTWTRAVNIFAKELILVPVHLGMHWSLVVIDLRKKSIVYLDSVGQKRPGILELLFCYLREESKARRNSDLSPAEWKQHSMSAEEIPQQLNGGDCGVFACKYADYISRGQPITFSQQHMPLFRKKMVWEILHKRLL</sequence>
<reference evidence="7" key="1">
    <citation type="journal article" date="2013" name="Nature">
        <title>The genomes of four tapeworm species reveal adaptations to parasitism.</title>
        <authorList>
            <person name="Tsai I.J."/>
            <person name="Zarowiecki M."/>
            <person name="Holroyd N."/>
            <person name="Garciarrubio A."/>
            <person name="Sanchez-Flores A."/>
            <person name="Brooks K.L."/>
            <person name="Tracey A."/>
            <person name="Bobes R.J."/>
            <person name="Fragoso G."/>
            <person name="Sciutto E."/>
            <person name="Aslett M."/>
            <person name="Beasley H."/>
            <person name="Bennett H.M."/>
            <person name="Cai J."/>
            <person name="Camicia F."/>
            <person name="Clark R."/>
            <person name="Cucher M."/>
            <person name="De Silva N."/>
            <person name="Day T.A."/>
            <person name="Deplazes P."/>
            <person name="Estrada K."/>
            <person name="Fernandez C."/>
            <person name="Holland P.W."/>
            <person name="Hou J."/>
            <person name="Hu S."/>
            <person name="Huckvale T."/>
            <person name="Hung S.S."/>
            <person name="Kamenetzky L."/>
            <person name="Keane J.A."/>
            <person name="Kiss F."/>
            <person name="Koziol U."/>
            <person name="Lambert O."/>
            <person name="Liu K."/>
            <person name="Luo X."/>
            <person name="Luo Y."/>
            <person name="Macchiaroli N."/>
            <person name="Nichol S."/>
            <person name="Paps J."/>
            <person name="Parkinson J."/>
            <person name="Pouchkina-Stantcheva N."/>
            <person name="Riddiford N."/>
            <person name="Rosenzvit M."/>
            <person name="Salinas G."/>
            <person name="Wasmuth J.D."/>
            <person name="Zamanian M."/>
            <person name="Zheng Y."/>
            <person name="Cai X."/>
            <person name="Soberon X."/>
            <person name="Olson P.D."/>
            <person name="Laclette J.P."/>
            <person name="Brehm K."/>
            <person name="Berriman M."/>
            <person name="Garciarrubio A."/>
            <person name="Bobes R.J."/>
            <person name="Fragoso G."/>
            <person name="Sanchez-Flores A."/>
            <person name="Estrada K."/>
            <person name="Cevallos M.A."/>
            <person name="Morett E."/>
            <person name="Gonzalez V."/>
            <person name="Portillo T."/>
            <person name="Ochoa-Leyva A."/>
            <person name="Jose M.V."/>
            <person name="Sciutto E."/>
            <person name="Landa A."/>
            <person name="Jimenez L."/>
            <person name="Valdes V."/>
            <person name="Carrero J.C."/>
            <person name="Larralde C."/>
            <person name="Morales-Montor J."/>
            <person name="Limon-Lason J."/>
            <person name="Soberon X."/>
            <person name="Laclette J.P."/>
        </authorList>
    </citation>
    <scope>NUCLEOTIDE SEQUENCE [LARGE SCALE GENOMIC DNA]</scope>
</reference>
<evidence type="ECO:0000313" key="7">
    <source>
        <dbReference type="EMBL" id="CUT98457.1"/>
    </source>
</evidence>
<evidence type="ECO:0000256" key="2">
    <source>
        <dbReference type="ARBA" id="ARBA00022670"/>
    </source>
</evidence>
<dbReference type="OMA" id="LMAPECA"/>
<evidence type="ECO:0000256" key="3">
    <source>
        <dbReference type="ARBA" id="ARBA00022801"/>
    </source>
</evidence>
<comment type="similarity">
    <text evidence="1">Belongs to the peptidase C48 family.</text>
</comment>
<feature type="region of interest" description="Disordered" evidence="5">
    <location>
        <begin position="1"/>
        <end position="53"/>
    </location>
</feature>
<feature type="compositionally biased region" description="Basic and acidic residues" evidence="5">
    <location>
        <begin position="173"/>
        <end position="193"/>
    </location>
</feature>
<feature type="domain" description="Ubiquitin-like protease family profile" evidence="6">
    <location>
        <begin position="221"/>
        <end position="385"/>
    </location>
</feature>
<dbReference type="SUPFAM" id="SSF54001">
    <property type="entry name" value="Cysteine proteinases"/>
    <property type="match status" value="1"/>
</dbReference>
<evidence type="ECO:0000313" key="8">
    <source>
        <dbReference type="Proteomes" id="UP000017246"/>
    </source>
</evidence>